<accession>A0ABQ0L7S7</accession>
<dbReference type="Pfam" id="PF01753">
    <property type="entry name" value="zf-MYND"/>
    <property type="match status" value="1"/>
</dbReference>
<dbReference type="SUPFAM" id="SSF144232">
    <property type="entry name" value="HIT/MYND zinc finger-like"/>
    <property type="match status" value="1"/>
</dbReference>
<feature type="domain" description="MYND-type" evidence="5">
    <location>
        <begin position="14"/>
        <end position="51"/>
    </location>
</feature>
<name>A0ABQ0L7S7_MYCCL</name>
<evidence type="ECO:0000259" key="5">
    <source>
        <dbReference type="PROSITE" id="PS50865"/>
    </source>
</evidence>
<sequence length="263" mass="30029">MSRVTLISRWTARCTNCGAQNPRLKCSACRISRYCNNKCQREDWQWHKDACKEHKESLEKIEDTNLAACVEFFSRYTDEWQLPFAQWGLFSTNLASRNATFLKQNFFALLLEETKDLTKFTRRSAFNVAVSGMFPNASFEELIPAAKYSADGVHAEFLRDFEKLDKSPQVLRIVLMSSIVCTVFSVNIKEIFPPHTMGWTRSPSASQYFKDIYEKEFKDAVAAGHVRTALNRVMELFTFITTGEVLDLPGGGESEDAAAKERI</sequence>
<evidence type="ECO:0000256" key="2">
    <source>
        <dbReference type="ARBA" id="ARBA00022771"/>
    </source>
</evidence>
<evidence type="ECO:0000256" key="3">
    <source>
        <dbReference type="ARBA" id="ARBA00022833"/>
    </source>
</evidence>
<keyword evidence="1" id="KW-0479">Metal-binding</keyword>
<proteinExistence type="predicted"/>
<keyword evidence="7" id="KW-1185">Reference proteome</keyword>
<evidence type="ECO:0000256" key="1">
    <source>
        <dbReference type="ARBA" id="ARBA00022723"/>
    </source>
</evidence>
<dbReference type="PROSITE" id="PS50865">
    <property type="entry name" value="ZF_MYND_2"/>
    <property type="match status" value="1"/>
</dbReference>
<dbReference type="Proteomes" id="UP000815677">
    <property type="component" value="Unassembled WGS sequence"/>
</dbReference>
<organism evidence="6 7">
    <name type="scientific">Mycena chlorophos</name>
    <name type="common">Agaric fungus</name>
    <name type="synonym">Agaricus chlorophos</name>
    <dbReference type="NCBI Taxonomy" id="658473"/>
    <lineage>
        <taxon>Eukaryota</taxon>
        <taxon>Fungi</taxon>
        <taxon>Dikarya</taxon>
        <taxon>Basidiomycota</taxon>
        <taxon>Agaricomycotina</taxon>
        <taxon>Agaricomycetes</taxon>
        <taxon>Agaricomycetidae</taxon>
        <taxon>Agaricales</taxon>
        <taxon>Marasmiineae</taxon>
        <taxon>Mycenaceae</taxon>
        <taxon>Mycena</taxon>
    </lineage>
</organism>
<dbReference type="PROSITE" id="PS01360">
    <property type="entry name" value="ZF_MYND_1"/>
    <property type="match status" value="1"/>
</dbReference>
<dbReference type="EMBL" id="DF843201">
    <property type="protein sequence ID" value="GAT47185.1"/>
    <property type="molecule type" value="Genomic_DNA"/>
</dbReference>
<evidence type="ECO:0000313" key="7">
    <source>
        <dbReference type="Proteomes" id="UP000815677"/>
    </source>
</evidence>
<evidence type="ECO:0000313" key="6">
    <source>
        <dbReference type="EMBL" id="GAT47185.1"/>
    </source>
</evidence>
<reference evidence="6" key="1">
    <citation type="submission" date="2014-09" db="EMBL/GenBank/DDBJ databases">
        <title>Genome sequence of the luminous mushroom Mycena chlorophos for searching fungal bioluminescence genes.</title>
        <authorList>
            <person name="Tanaka Y."/>
            <person name="Kasuga D."/>
            <person name="Oba Y."/>
            <person name="Hase S."/>
            <person name="Sato K."/>
            <person name="Oba Y."/>
            <person name="Sakakibara Y."/>
        </authorList>
    </citation>
    <scope>NUCLEOTIDE SEQUENCE</scope>
</reference>
<keyword evidence="3" id="KW-0862">Zinc</keyword>
<gene>
    <name evidence="6" type="ORF">MCHLO_04659</name>
</gene>
<dbReference type="Gene3D" id="6.10.140.2220">
    <property type="match status" value="1"/>
</dbReference>
<keyword evidence="2 4" id="KW-0863">Zinc-finger</keyword>
<protein>
    <recommendedName>
        <fullName evidence="5">MYND-type domain-containing protein</fullName>
    </recommendedName>
</protein>
<dbReference type="InterPro" id="IPR002893">
    <property type="entry name" value="Znf_MYND"/>
</dbReference>
<evidence type="ECO:0000256" key="4">
    <source>
        <dbReference type="PROSITE-ProRule" id="PRU00134"/>
    </source>
</evidence>